<dbReference type="Pfam" id="PF00589">
    <property type="entry name" value="Phage_integrase"/>
    <property type="match status" value="1"/>
</dbReference>
<protein>
    <recommendedName>
        <fullName evidence="2">Tyr recombinase domain-containing protein</fullName>
    </recommendedName>
</protein>
<dbReference type="PROSITE" id="PS51898">
    <property type="entry name" value="TYR_RECOMBINASE"/>
    <property type="match status" value="1"/>
</dbReference>
<dbReference type="EMBL" id="BARU01003820">
    <property type="protein sequence ID" value="GAH27831.1"/>
    <property type="molecule type" value="Genomic_DNA"/>
</dbReference>
<gene>
    <name evidence="3" type="ORF">S03H2_08029</name>
</gene>
<dbReference type="InterPro" id="IPR013762">
    <property type="entry name" value="Integrase-like_cat_sf"/>
</dbReference>
<dbReference type="Gene3D" id="1.10.443.10">
    <property type="entry name" value="Intergrase catalytic core"/>
    <property type="match status" value="1"/>
</dbReference>
<dbReference type="GO" id="GO:0006310">
    <property type="term" value="P:DNA recombination"/>
    <property type="evidence" value="ECO:0007669"/>
    <property type="project" value="UniProtKB-KW"/>
</dbReference>
<dbReference type="AlphaFoldDB" id="X1E3I6"/>
<feature type="domain" description="Tyr recombinase" evidence="2">
    <location>
        <begin position="1"/>
        <end position="71"/>
    </location>
</feature>
<sequence>LQQLVKRLAHRAGLERADKVTPHVLRHSYATKLLDQGFTIREVQVLLGHSSVATTQIYTHVRPADLAAKIQGGHVADRVQSAELVEKVKALPAEAKKALAELLNTLGLAALVNL</sequence>
<dbReference type="PANTHER" id="PTHR30349">
    <property type="entry name" value="PHAGE INTEGRASE-RELATED"/>
    <property type="match status" value="1"/>
</dbReference>
<evidence type="ECO:0000256" key="1">
    <source>
        <dbReference type="ARBA" id="ARBA00023172"/>
    </source>
</evidence>
<comment type="caution">
    <text evidence="3">The sequence shown here is derived from an EMBL/GenBank/DDBJ whole genome shotgun (WGS) entry which is preliminary data.</text>
</comment>
<accession>X1E3I6</accession>
<dbReference type="InterPro" id="IPR011010">
    <property type="entry name" value="DNA_brk_join_enz"/>
</dbReference>
<feature type="non-terminal residue" evidence="3">
    <location>
        <position position="1"/>
    </location>
</feature>
<organism evidence="3">
    <name type="scientific">marine sediment metagenome</name>
    <dbReference type="NCBI Taxonomy" id="412755"/>
    <lineage>
        <taxon>unclassified sequences</taxon>
        <taxon>metagenomes</taxon>
        <taxon>ecological metagenomes</taxon>
    </lineage>
</organism>
<dbReference type="InterPro" id="IPR050090">
    <property type="entry name" value="Tyrosine_recombinase_XerCD"/>
</dbReference>
<proteinExistence type="predicted"/>
<dbReference type="SUPFAM" id="SSF56349">
    <property type="entry name" value="DNA breaking-rejoining enzymes"/>
    <property type="match status" value="1"/>
</dbReference>
<keyword evidence="1" id="KW-0233">DNA recombination</keyword>
<dbReference type="PANTHER" id="PTHR30349:SF81">
    <property type="entry name" value="TYROSINE RECOMBINASE XERC"/>
    <property type="match status" value="1"/>
</dbReference>
<dbReference type="GO" id="GO:0003677">
    <property type="term" value="F:DNA binding"/>
    <property type="evidence" value="ECO:0007669"/>
    <property type="project" value="InterPro"/>
</dbReference>
<reference evidence="3" key="1">
    <citation type="journal article" date="2014" name="Front. Microbiol.">
        <title>High frequency of phylogenetically diverse reductive dehalogenase-homologous genes in deep subseafloor sedimentary metagenomes.</title>
        <authorList>
            <person name="Kawai M."/>
            <person name="Futagami T."/>
            <person name="Toyoda A."/>
            <person name="Takaki Y."/>
            <person name="Nishi S."/>
            <person name="Hori S."/>
            <person name="Arai W."/>
            <person name="Tsubouchi T."/>
            <person name="Morono Y."/>
            <person name="Uchiyama I."/>
            <person name="Ito T."/>
            <person name="Fujiyama A."/>
            <person name="Inagaki F."/>
            <person name="Takami H."/>
        </authorList>
    </citation>
    <scope>NUCLEOTIDE SEQUENCE</scope>
    <source>
        <strain evidence="3">Expedition CK06-06</strain>
    </source>
</reference>
<name>X1E3I6_9ZZZZ</name>
<evidence type="ECO:0000259" key="2">
    <source>
        <dbReference type="PROSITE" id="PS51898"/>
    </source>
</evidence>
<dbReference type="InterPro" id="IPR002104">
    <property type="entry name" value="Integrase_catalytic"/>
</dbReference>
<evidence type="ECO:0000313" key="3">
    <source>
        <dbReference type="EMBL" id="GAH27831.1"/>
    </source>
</evidence>
<dbReference type="GO" id="GO:0015074">
    <property type="term" value="P:DNA integration"/>
    <property type="evidence" value="ECO:0007669"/>
    <property type="project" value="InterPro"/>
</dbReference>